<dbReference type="GO" id="GO:0008652">
    <property type="term" value="P:amino acid biosynthetic process"/>
    <property type="evidence" value="ECO:0007669"/>
    <property type="project" value="UniProtKB-UniRule"/>
</dbReference>
<accession>A0A1H2WR81</accession>
<dbReference type="Gene3D" id="3.30.1330.40">
    <property type="entry name" value="RutC-like"/>
    <property type="match status" value="1"/>
</dbReference>
<evidence type="ECO:0000256" key="2">
    <source>
        <dbReference type="PIRSR" id="PIRSR005965-1"/>
    </source>
</evidence>
<dbReference type="EC" id="5.4.99.5" evidence="1 3"/>
<dbReference type="Proteomes" id="UP001157137">
    <property type="component" value="Unassembled WGS sequence"/>
</dbReference>
<evidence type="ECO:0000313" key="5">
    <source>
        <dbReference type="EMBL" id="SDW82774.1"/>
    </source>
</evidence>
<reference evidence="5" key="1">
    <citation type="submission" date="2016-10" db="EMBL/GenBank/DDBJ databases">
        <authorList>
            <person name="de Groot N.N."/>
        </authorList>
    </citation>
    <scope>NUCLEOTIDE SEQUENCE [LARGE SCALE GENOMIC DNA]</scope>
    <source>
        <strain evidence="5">DSM 12489</strain>
    </source>
</reference>
<sequence length="122" mass="13740">MKVRGLRGATTVKANDREEIWRATRELMEEIVRLNDIDVDDVASVILTMTADLNAGFPALAVRQLPGWQWVPLMCAREIEVPGSLPRSIRVLVHLNTDKAQDELIHVYLGEAVQLRPDLATR</sequence>
<keyword evidence="2 3" id="KW-0028">Amino-acid biosynthesis</keyword>
<comment type="catalytic activity">
    <reaction evidence="3">
        <text>chorismate = prephenate</text>
        <dbReference type="Rhea" id="RHEA:13897"/>
        <dbReference type="ChEBI" id="CHEBI:29748"/>
        <dbReference type="ChEBI" id="CHEBI:29934"/>
        <dbReference type="EC" id="5.4.99.5"/>
    </reaction>
</comment>
<dbReference type="PANTHER" id="PTHR21164:SF0">
    <property type="entry name" value="CHORISMATE MUTASE AROH"/>
    <property type="match status" value="1"/>
</dbReference>
<dbReference type="Proteomes" id="UP000182589">
    <property type="component" value="Unassembled WGS sequence"/>
</dbReference>
<dbReference type="CDD" id="cd02185">
    <property type="entry name" value="AroH"/>
    <property type="match status" value="1"/>
</dbReference>
<dbReference type="PIRSF" id="PIRSF005965">
    <property type="entry name" value="Chor_mut_AroH"/>
    <property type="match status" value="1"/>
</dbReference>
<keyword evidence="2 3" id="KW-0057">Aromatic amino acid biosynthesis</keyword>
<dbReference type="InterPro" id="IPR035959">
    <property type="entry name" value="RutC-like_sf"/>
</dbReference>
<feature type="binding site" evidence="2">
    <location>
        <position position="90"/>
    </location>
    <ligand>
        <name>prephenate</name>
        <dbReference type="ChEBI" id="CHEBI:29934"/>
    </ligand>
</feature>
<dbReference type="EMBL" id="BSRA01000001">
    <property type="protein sequence ID" value="GLV12602.1"/>
    <property type="molecule type" value="Genomic_DNA"/>
</dbReference>
<keyword evidence="3" id="KW-0413">Isomerase</keyword>
<keyword evidence="6" id="KW-1185">Reference proteome</keyword>
<feature type="binding site" evidence="2">
    <location>
        <position position="7"/>
    </location>
    <ligand>
        <name>prephenate</name>
        <dbReference type="ChEBI" id="CHEBI:29934"/>
    </ligand>
</feature>
<protein>
    <recommendedName>
        <fullName evidence="1 3">chorismate mutase</fullName>
        <ecNumber evidence="1 3">5.4.99.5</ecNumber>
    </recommendedName>
</protein>
<dbReference type="RefSeq" id="WP_040290044.1">
    <property type="nucleotide sequence ID" value="NZ_BSRA01000001.1"/>
</dbReference>
<name>A0A1H2WR81_9BACL</name>
<evidence type="ECO:0000256" key="1">
    <source>
        <dbReference type="NCBIfam" id="TIGR01796"/>
    </source>
</evidence>
<proteinExistence type="predicted"/>
<evidence type="ECO:0000313" key="4">
    <source>
        <dbReference type="EMBL" id="GLV12602.1"/>
    </source>
</evidence>
<dbReference type="SUPFAM" id="SSF55298">
    <property type="entry name" value="YjgF-like"/>
    <property type="match status" value="1"/>
</dbReference>
<dbReference type="EMBL" id="FNOJ01000016">
    <property type="protein sequence ID" value="SDW82774.1"/>
    <property type="molecule type" value="Genomic_DNA"/>
</dbReference>
<dbReference type="UniPathway" id="UPA00120">
    <property type="reaction ID" value="UER00203"/>
</dbReference>
<dbReference type="GO" id="GO:0046417">
    <property type="term" value="P:chorismate metabolic process"/>
    <property type="evidence" value="ECO:0007669"/>
    <property type="project" value="TreeGrafter"/>
</dbReference>
<dbReference type="NCBIfam" id="TIGR01796">
    <property type="entry name" value="CM_mono_aroH"/>
    <property type="match status" value="1"/>
</dbReference>
<organism evidence="5 6">
    <name type="scientific">Alicyclobacillus hesperidum</name>
    <dbReference type="NCBI Taxonomy" id="89784"/>
    <lineage>
        <taxon>Bacteria</taxon>
        <taxon>Bacillati</taxon>
        <taxon>Bacillota</taxon>
        <taxon>Bacilli</taxon>
        <taxon>Bacillales</taxon>
        <taxon>Alicyclobacillaceae</taxon>
        <taxon>Alicyclobacillus</taxon>
    </lineage>
</organism>
<dbReference type="PROSITE" id="PS51167">
    <property type="entry name" value="CHORISMATE_MUT_1"/>
    <property type="match status" value="1"/>
</dbReference>
<dbReference type="GO" id="GO:0004106">
    <property type="term" value="F:chorismate mutase activity"/>
    <property type="evidence" value="ECO:0007669"/>
    <property type="project" value="UniProtKB-UniRule"/>
</dbReference>
<dbReference type="STRING" id="89784.SAMN04489725_11637"/>
<feature type="binding site" evidence="2">
    <location>
        <position position="108"/>
    </location>
    <ligand>
        <name>prephenate</name>
        <dbReference type="ChEBI" id="CHEBI:29934"/>
    </ligand>
</feature>
<dbReference type="InterPro" id="IPR008243">
    <property type="entry name" value="Chorismate_mutase_AroH"/>
</dbReference>
<evidence type="ECO:0000313" key="6">
    <source>
        <dbReference type="Proteomes" id="UP000182589"/>
    </source>
</evidence>
<dbReference type="PANTHER" id="PTHR21164">
    <property type="entry name" value="CHORISMATE MUTASE"/>
    <property type="match status" value="1"/>
</dbReference>
<dbReference type="Pfam" id="PF07736">
    <property type="entry name" value="CM_1"/>
    <property type="match status" value="1"/>
</dbReference>
<dbReference type="GO" id="GO:0009073">
    <property type="term" value="P:aromatic amino acid family biosynthetic process"/>
    <property type="evidence" value="ECO:0007669"/>
    <property type="project" value="UniProtKB-UniRule"/>
</dbReference>
<evidence type="ECO:0000256" key="3">
    <source>
        <dbReference type="PROSITE-ProRule" id="PRU00514"/>
    </source>
</evidence>
<reference evidence="4" key="3">
    <citation type="submission" date="2023-02" db="EMBL/GenBank/DDBJ databases">
        <title>Proposal of a novel subspecies: Alicyclobacillus hesperidum subspecies aegle.</title>
        <authorList>
            <person name="Goto K."/>
            <person name="Fujii T."/>
            <person name="Yasui K."/>
            <person name="Mochida K."/>
            <person name="Kato-Tanaka Y."/>
            <person name="Morohoshi S."/>
            <person name="An S.Y."/>
            <person name="Kasai H."/>
            <person name="Yokota A."/>
        </authorList>
    </citation>
    <scope>NUCLEOTIDE SEQUENCE</scope>
    <source>
        <strain evidence="4">DSM 12766</strain>
    </source>
</reference>
<reference evidence="6" key="2">
    <citation type="submission" date="2016-10" db="EMBL/GenBank/DDBJ databases">
        <authorList>
            <person name="Varghese N."/>
        </authorList>
    </citation>
    <scope>NUCLEOTIDE SEQUENCE [LARGE SCALE GENOMIC DNA]</scope>
    <source>
        <strain evidence="6">DSM 12489</strain>
    </source>
</reference>
<gene>
    <name evidence="4" type="ORF">Heshes_02860</name>
    <name evidence="5" type="ORF">SAMN04489725_11637</name>
</gene>
<dbReference type="AlphaFoldDB" id="A0A1H2WR81"/>